<dbReference type="RefSeq" id="WP_066851789.1">
    <property type="nucleotide sequence ID" value="NZ_JXMS01000002.1"/>
</dbReference>
<keyword evidence="2" id="KW-1185">Reference proteome</keyword>
<evidence type="ECO:0000313" key="1">
    <source>
        <dbReference type="EMBL" id="OBQ56759.1"/>
    </source>
</evidence>
<comment type="caution">
    <text evidence="1">The sequence shown here is derived from an EMBL/GenBank/DDBJ whole genome shotgun (WGS) entry which is preliminary data.</text>
</comment>
<evidence type="ECO:0000313" key="2">
    <source>
        <dbReference type="Proteomes" id="UP000091979"/>
    </source>
</evidence>
<proteinExistence type="predicted"/>
<gene>
    <name evidence="1" type="ORF">SP90_01350</name>
</gene>
<organism evidence="1 2">
    <name type="scientific">Halodesulfovibrio spirochaetisodalis</name>
    <dbReference type="NCBI Taxonomy" id="1560234"/>
    <lineage>
        <taxon>Bacteria</taxon>
        <taxon>Pseudomonadati</taxon>
        <taxon>Thermodesulfobacteriota</taxon>
        <taxon>Desulfovibrionia</taxon>
        <taxon>Desulfovibrionales</taxon>
        <taxon>Desulfovibrionaceae</taxon>
        <taxon>Halodesulfovibrio</taxon>
    </lineage>
</organism>
<sequence>MNEHTVAQLIVDLFSMETTSEERVKLLEEHLSTEADMFANAEIFKNTAGLTLTFADDSAFHVFVCRTSVDKEEEK</sequence>
<name>A0A1B7XMN0_9BACT</name>
<protein>
    <submittedName>
        <fullName evidence="1">Uncharacterized protein</fullName>
    </submittedName>
</protein>
<dbReference type="EMBL" id="JXMS01000002">
    <property type="protein sequence ID" value="OBQ56759.1"/>
    <property type="molecule type" value="Genomic_DNA"/>
</dbReference>
<reference evidence="1 2" key="1">
    <citation type="submission" date="2015-01" db="EMBL/GenBank/DDBJ databases">
        <title>Desulfovibrio sp. JC271 draft genome sequence.</title>
        <authorList>
            <person name="Shivani Y."/>
            <person name="Subhash Y."/>
            <person name="Sasikala C."/>
            <person name="Ramana C.V."/>
        </authorList>
    </citation>
    <scope>NUCLEOTIDE SEQUENCE [LARGE SCALE GENOMIC DNA]</scope>
    <source>
        <strain evidence="1 2">JC271</strain>
    </source>
</reference>
<dbReference type="PATRIC" id="fig|1560234.3.peg.1141"/>
<dbReference type="Proteomes" id="UP000091979">
    <property type="component" value="Unassembled WGS sequence"/>
</dbReference>
<accession>A0A1B7XMN0</accession>
<dbReference type="AlphaFoldDB" id="A0A1B7XMN0"/>
<dbReference type="STRING" id="1560234.SP90_01350"/>